<dbReference type="Proteomes" id="UP000290037">
    <property type="component" value="Unassembled WGS sequence"/>
</dbReference>
<protein>
    <recommendedName>
        <fullName evidence="5">DUF2064 domain-containing protein</fullName>
    </recommendedName>
</protein>
<dbReference type="Pfam" id="PF09837">
    <property type="entry name" value="DUF2064"/>
    <property type="match status" value="1"/>
</dbReference>
<dbReference type="RefSeq" id="WP_072983207.1">
    <property type="nucleotide sequence ID" value="NZ_FQXT01000004.1"/>
</dbReference>
<name>A0A1M5YTI6_9FLAO</name>
<dbReference type="InterPro" id="IPR029044">
    <property type="entry name" value="Nucleotide-diphossugar_trans"/>
</dbReference>
<dbReference type="OrthoDB" id="9798250at2"/>
<dbReference type="Gene3D" id="3.90.550.10">
    <property type="entry name" value="Spore Coat Polysaccharide Biosynthesis Protein SpsA, Chain A"/>
    <property type="match status" value="1"/>
</dbReference>
<dbReference type="Proteomes" id="UP000184240">
    <property type="component" value="Unassembled WGS sequence"/>
</dbReference>
<dbReference type="AlphaFoldDB" id="A0A1M5YTI6"/>
<evidence type="ECO:0000313" key="4">
    <source>
        <dbReference type="Proteomes" id="UP000290037"/>
    </source>
</evidence>
<proteinExistence type="predicted"/>
<sequence>MNTKTAILIFARSAEEDARHKSMHNGVQLFEALNKQTLKTVKQSGLPFYIYSEKNQKGATFAERYTQAFTEIYELGYDNVISIGNDSPHLTKQHLLTAANELQNCPMVIGPSVDGGFYLMGLNKTHFNAQALLELPWQTSKLTQIILRKVREQKIQATILEVLHDLDSVFDVAALLDRGQLPYLIKKLLLRIHFGGTQPITNQKFVFDAFQYQNYFNKGSPVSLSI</sequence>
<dbReference type="PANTHER" id="PTHR36529">
    <property type="entry name" value="SLL1095 PROTEIN"/>
    <property type="match status" value="1"/>
</dbReference>
<dbReference type="InterPro" id="IPR018641">
    <property type="entry name" value="Trfase_1_rSAM/seldom-assoc"/>
</dbReference>
<dbReference type="SUPFAM" id="SSF53448">
    <property type="entry name" value="Nucleotide-diphospho-sugar transferases"/>
    <property type="match status" value="1"/>
</dbReference>
<gene>
    <name evidence="1" type="ORF">DSM01_1586</name>
    <name evidence="2" type="ORF">SAMN04487999_2311</name>
</gene>
<evidence type="ECO:0000313" key="2">
    <source>
        <dbReference type="EMBL" id="SHI15128.1"/>
    </source>
</evidence>
<dbReference type="EMBL" id="QOVN01000003">
    <property type="protein sequence ID" value="RXG29486.1"/>
    <property type="molecule type" value="Genomic_DNA"/>
</dbReference>
<reference evidence="3" key="1">
    <citation type="submission" date="2016-11" db="EMBL/GenBank/DDBJ databases">
        <authorList>
            <person name="Varghese N."/>
            <person name="Submissions S."/>
        </authorList>
    </citation>
    <scope>NUCLEOTIDE SEQUENCE [LARGE SCALE GENOMIC DNA]</scope>
    <source>
        <strain evidence="3">DSM 19859</strain>
    </source>
</reference>
<reference evidence="2" key="2">
    <citation type="submission" date="2016-11" db="EMBL/GenBank/DDBJ databases">
        <authorList>
            <person name="Jaros S."/>
            <person name="Januszkiewicz K."/>
            <person name="Wedrychowicz H."/>
        </authorList>
    </citation>
    <scope>NUCLEOTIDE SEQUENCE [LARGE SCALE GENOMIC DNA]</scope>
    <source>
        <strain evidence="2">DSM 19859</strain>
    </source>
</reference>
<accession>A0A1M5YTI6</accession>
<evidence type="ECO:0000313" key="1">
    <source>
        <dbReference type="EMBL" id="RXG29486.1"/>
    </source>
</evidence>
<organism evidence="2 3">
    <name type="scientific">Leeuwenhoekiella palythoae</name>
    <dbReference type="NCBI Taxonomy" id="573501"/>
    <lineage>
        <taxon>Bacteria</taxon>
        <taxon>Pseudomonadati</taxon>
        <taxon>Bacteroidota</taxon>
        <taxon>Flavobacteriia</taxon>
        <taxon>Flavobacteriales</taxon>
        <taxon>Flavobacteriaceae</taxon>
        <taxon>Leeuwenhoekiella</taxon>
    </lineage>
</organism>
<evidence type="ECO:0008006" key="5">
    <source>
        <dbReference type="Google" id="ProtNLM"/>
    </source>
</evidence>
<keyword evidence="4" id="KW-1185">Reference proteome</keyword>
<evidence type="ECO:0000313" key="3">
    <source>
        <dbReference type="Proteomes" id="UP000184240"/>
    </source>
</evidence>
<dbReference type="STRING" id="573501.SAMN04487999_2311"/>
<reference evidence="1 4" key="3">
    <citation type="submission" date="2018-07" db="EMBL/GenBank/DDBJ databases">
        <title>Leeuwenhoekiella genomics.</title>
        <authorList>
            <person name="Tahon G."/>
            <person name="Willems A."/>
        </authorList>
    </citation>
    <scope>NUCLEOTIDE SEQUENCE [LARGE SCALE GENOMIC DNA]</scope>
    <source>
        <strain evidence="1 4">LMG 24856</strain>
    </source>
</reference>
<dbReference type="PANTHER" id="PTHR36529:SF1">
    <property type="entry name" value="GLYCOSYLTRANSFERASE"/>
    <property type="match status" value="1"/>
</dbReference>
<dbReference type="EMBL" id="FQXT01000004">
    <property type="protein sequence ID" value="SHI15128.1"/>
    <property type="molecule type" value="Genomic_DNA"/>
</dbReference>